<keyword evidence="2" id="KW-1003">Cell membrane</keyword>
<dbReference type="PIRSF" id="PIRSF006324">
    <property type="entry name" value="LeuE"/>
    <property type="match status" value="1"/>
</dbReference>
<feature type="transmembrane region" description="Helical" evidence="6">
    <location>
        <begin position="69"/>
        <end position="89"/>
    </location>
</feature>
<dbReference type="STRING" id="1715691.TA5113_01030"/>
<feature type="transmembrane region" description="Helical" evidence="6">
    <location>
        <begin position="110"/>
        <end position="132"/>
    </location>
</feature>
<gene>
    <name evidence="7" type="primary">rhtB_5</name>
    <name evidence="7" type="ORF">TA5114_02203</name>
</gene>
<feature type="transmembrane region" description="Helical" evidence="6">
    <location>
        <begin position="144"/>
        <end position="166"/>
    </location>
</feature>
<evidence type="ECO:0000313" key="7">
    <source>
        <dbReference type="EMBL" id="CUK26393.1"/>
    </source>
</evidence>
<dbReference type="OrthoDB" id="9804822at2"/>
<keyword evidence="3 6" id="KW-0812">Transmembrane</keyword>
<feature type="transmembrane region" description="Helical" evidence="6">
    <location>
        <begin position="178"/>
        <end position="198"/>
    </location>
</feature>
<keyword evidence="4 6" id="KW-1133">Transmembrane helix</keyword>
<name>A0A0P1IZ30_9RHOB</name>
<keyword evidence="8" id="KW-1185">Reference proteome</keyword>
<dbReference type="Proteomes" id="UP000051184">
    <property type="component" value="Unassembled WGS sequence"/>
</dbReference>
<reference evidence="8" key="1">
    <citation type="submission" date="2015-09" db="EMBL/GenBank/DDBJ databases">
        <authorList>
            <person name="Rodrigo-Torres Lidia"/>
            <person name="Arahal R.David."/>
        </authorList>
    </citation>
    <scope>NUCLEOTIDE SEQUENCE [LARGE SCALE GENOMIC DNA]</scope>
    <source>
        <strain evidence="8">CECT 5114</strain>
    </source>
</reference>
<evidence type="ECO:0000256" key="5">
    <source>
        <dbReference type="ARBA" id="ARBA00023136"/>
    </source>
</evidence>
<dbReference type="PANTHER" id="PTHR30086">
    <property type="entry name" value="ARGININE EXPORTER PROTEIN ARGO"/>
    <property type="match status" value="1"/>
</dbReference>
<comment type="subcellular location">
    <subcellularLocation>
        <location evidence="1">Cell membrane</location>
        <topology evidence="1">Multi-pass membrane protein</topology>
    </subcellularLocation>
</comment>
<accession>A0A0P1IZ30</accession>
<dbReference type="GO" id="GO:0005886">
    <property type="term" value="C:plasma membrane"/>
    <property type="evidence" value="ECO:0007669"/>
    <property type="project" value="UniProtKB-SubCell"/>
</dbReference>
<protein>
    <submittedName>
        <fullName evidence="7">Homoserine/homoserine lactone efflux protein</fullName>
    </submittedName>
</protein>
<dbReference type="EMBL" id="CYUE01000020">
    <property type="protein sequence ID" value="CUK26393.1"/>
    <property type="molecule type" value="Genomic_DNA"/>
</dbReference>
<dbReference type="AlphaFoldDB" id="A0A0P1IZ30"/>
<evidence type="ECO:0000313" key="8">
    <source>
        <dbReference type="Proteomes" id="UP000051184"/>
    </source>
</evidence>
<dbReference type="PANTHER" id="PTHR30086:SF20">
    <property type="entry name" value="ARGININE EXPORTER PROTEIN ARGO-RELATED"/>
    <property type="match status" value="1"/>
</dbReference>
<sequence length="209" mass="22285">MIDLAIYIPACFAINLAFGPNNLLAMTHGTQAGTGFALRAGMGRILAFAPMIAISAIGLGVILSASAMVFTAVKIFGAAYLVWLGVALLRSSASADISELAPRPLEFRSAFRSEMLVAFGNPKAILVFAAFFPQFVVVENYTQSYLILGSLFLLMEIAALLIYAGIGRFAARAASRRLHWFQRASGFGMIAFGLLLLFTPKPGNQGLAV</sequence>
<keyword evidence="5 6" id="KW-0472">Membrane</keyword>
<feature type="transmembrane region" description="Helical" evidence="6">
    <location>
        <begin position="6"/>
        <end position="24"/>
    </location>
</feature>
<feature type="transmembrane region" description="Helical" evidence="6">
    <location>
        <begin position="45"/>
        <end position="63"/>
    </location>
</feature>
<dbReference type="GO" id="GO:0015171">
    <property type="term" value="F:amino acid transmembrane transporter activity"/>
    <property type="evidence" value="ECO:0007669"/>
    <property type="project" value="TreeGrafter"/>
</dbReference>
<dbReference type="RefSeq" id="WP_058315283.1">
    <property type="nucleotide sequence ID" value="NZ_CYTO01000009.1"/>
</dbReference>
<evidence type="ECO:0000256" key="3">
    <source>
        <dbReference type="ARBA" id="ARBA00022692"/>
    </source>
</evidence>
<dbReference type="Pfam" id="PF01810">
    <property type="entry name" value="LysE"/>
    <property type="match status" value="1"/>
</dbReference>
<evidence type="ECO:0000256" key="2">
    <source>
        <dbReference type="ARBA" id="ARBA00022475"/>
    </source>
</evidence>
<dbReference type="InterPro" id="IPR001123">
    <property type="entry name" value="LeuE-type"/>
</dbReference>
<evidence type="ECO:0000256" key="6">
    <source>
        <dbReference type="SAM" id="Phobius"/>
    </source>
</evidence>
<evidence type="ECO:0000256" key="4">
    <source>
        <dbReference type="ARBA" id="ARBA00022989"/>
    </source>
</evidence>
<organism evidence="7 8">
    <name type="scientific">Cognatishimia activa</name>
    <dbReference type="NCBI Taxonomy" id="1715691"/>
    <lineage>
        <taxon>Bacteria</taxon>
        <taxon>Pseudomonadati</taxon>
        <taxon>Pseudomonadota</taxon>
        <taxon>Alphaproteobacteria</taxon>
        <taxon>Rhodobacterales</taxon>
        <taxon>Paracoccaceae</taxon>
        <taxon>Cognatishimia</taxon>
    </lineage>
</organism>
<evidence type="ECO:0000256" key="1">
    <source>
        <dbReference type="ARBA" id="ARBA00004651"/>
    </source>
</evidence>
<proteinExistence type="predicted"/>